<protein>
    <submittedName>
        <fullName evidence="2">Uncharacterized protein LOC115880335</fullName>
    </submittedName>
</protein>
<dbReference type="KEGG" id="soy:115880335"/>
<sequence>MYPNRRPPHLSTFTRLHQRLHESGTFEKRSLDTGRHRQIRTPELEVAVLNIIEAQPETSTRKIAADLNTCTSTVWRILKEQQLYPYHIQRVQALLPSDFEPRMTFSQWFHQMNMENPFFCSKILFSDEASFSRDAIQNFHNRHIWAEENPHSVIESRHQYQFSVNVWIGIVDEHLIGPHFLPLRLTGESYFYFLQEELPPLLEHLPLQIRREMYYMHDGAPGHFSIDVRRYLNLNYENRWIGRGGPHFWPPRSPDLNPLDFCIWGYLKELVYATPVQDIEDLRNRIIASCDIIRNNPGIFQRIRGSMLRRINACITSQGGHFQHLLKNI</sequence>
<accession>A0A6J2XPU7</accession>
<dbReference type="OrthoDB" id="6764275at2759"/>
<dbReference type="Proteomes" id="UP000504635">
    <property type="component" value="Unplaced"/>
</dbReference>
<evidence type="ECO:0000313" key="2">
    <source>
        <dbReference type="RefSeq" id="XP_030753402.1"/>
    </source>
</evidence>
<dbReference type="AlphaFoldDB" id="A0A6J2XPU7"/>
<dbReference type="GeneID" id="115880335"/>
<dbReference type="InParanoid" id="A0A6J2XPU7"/>
<name>A0A6J2XPU7_SITOR</name>
<dbReference type="Gene3D" id="3.30.420.10">
    <property type="entry name" value="Ribonuclease H-like superfamily/Ribonuclease H"/>
    <property type="match status" value="1"/>
</dbReference>
<gene>
    <name evidence="2" type="primary">LOC115880335</name>
</gene>
<dbReference type="GO" id="GO:0003676">
    <property type="term" value="F:nucleic acid binding"/>
    <property type="evidence" value="ECO:0007669"/>
    <property type="project" value="InterPro"/>
</dbReference>
<evidence type="ECO:0000313" key="1">
    <source>
        <dbReference type="Proteomes" id="UP000504635"/>
    </source>
</evidence>
<dbReference type="RefSeq" id="XP_030753402.1">
    <property type="nucleotide sequence ID" value="XM_030897542.1"/>
</dbReference>
<proteinExistence type="predicted"/>
<dbReference type="PANTHER" id="PTHR47326:SF1">
    <property type="entry name" value="HTH PSQ-TYPE DOMAIN-CONTAINING PROTEIN"/>
    <property type="match status" value="1"/>
</dbReference>
<dbReference type="InterPro" id="IPR036397">
    <property type="entry name" value="RNaseH_sf"/>
</dbReference>
<organism evidence="1 2">
    <name type="scientific">Sitophilus oryzae</name>
    <name type="common">Rice weevil</name>
    <name type="synonym">Curculio oryzae</name>
    <dbReference type="NCBI Taxonomy" id="7048"/>
    <lineage>
        <taxon>Eukaryota</taxon>
        <taxon>Metazoa</taxon>
        <taxon>Ecdysozoa</taxon>
        <taxon>Arthropoda</taxon>
        <taxon>Hexapoda</taxon>
        <taxon>Insecta</taxon>
        <taxon>Pterygota</taxon>
        <taxon>Neoptera</taxon>
        <taxon>Endopterygota</taxon>
        <taxon>Coleoptera</taxon>
        <taxon>Polyphaga</taxon>
        <taxon>Cucujiformia</taxon>
        <taxon>Curculionidae</taxon>
        <taxon>Dryophthorinae</taxon>
        <taxon>Sitophilus</taxon>
    </lineage>
</organism>
<keyword evidence="1" id="KW-1185">Reference proteome</keyword>
<dbReference type="PANTHER" id="PTHR47326">
    <property type="entry name" value="TRANSPOSABLE ELEMENT TC3 TRANSPOSASE-LIKE PROTEIN"/>
    <property type="match status" value="1"/>
</dbReference>
<reference evidence="2" key="1">
    <citation type="submission" date="2025-08" db="UniProtKB">
        <authorList>
            <consortium name="RefSeq"/>
        </authorList>
    </citation>
    <scope>IDENTIFICATION</scope>
    <source>
        <tissue evidence="2">Gonads</tissue>
    </source>
</reference>